<name>A0A6L7EZX6_9ACTN</name>
<proteinExistence type="predicted"/>
<evidence type="ECO:0000313" key="3">
    <source>
        <dbReference type="EMBL" id="MXG89989.1"/>
    </source>
</evidence>
<evidence type="ECO:0000256" key="1">
    <source>
        <dbReference type="SAM" id="MobiDB-lite"/>
    </source>
</evidence>
<dbReference type="AlphaFoldDB" id="A0A6L7EZX6"/>
<feature type="signal peptide" evidence="2">
    <location>
        <begin position="1"/>
        <end position="26"/>
    </location>
</feature>
<dbReference type="Gene3D" id="2.60.40.2700">
    <property type="match status" value="1"/>
</dbReference>
<reference evidence="3 4" key="1">
    <citation type="submission" date="2019-12" db="EMBL/GenBank/DDBJ databases">
        <authorList>
            <person name="Kun Z."/>
        </authorList>
    </citation>
    <scope>NUCLEOTIDE SEQUENCE [LARGE SCALE GENOMIC DNA]</scope>
    <source>
        <strain evidence="3 4">YIM 123512</strain>
    </source>
</reference>
<keyword evidence="2" id="KW-0732">Signal</keyword>
<feature type="region of interest" description="Disordered" evidence="1">
    <location>
        <begin position="22"/>
        <end position="65"/>
    </location>
</feature>
<organism evidence="3 4">
    <name type="scientific">Nocardioides flavescens</name>
    <dbReference type="NCBI Taxonomy" id="2691959"/>
    <lineage>
        <taxon>Bacteria</taxon>
        <taxon>Bacillati</taxon>
        <taxon>Actinomycetota</taxon>
        <taxon>Actinomycetes</taxon>
        <taxon>Propionibacteriales</taxon>
        <taxon>Nocardioidaceae</taxon>
        <taxon>Nocardioides</taxon>
    </lineage>
</organism>
<protein>
    <submittedName>
        <fullName evidence="3">Uncharacterized protein</fullName>
    </submittedName>
</protein>
<dbReference type="EMBL" id="WUEK01000005">
    <property type="protein sequence ID" value="MXG89989.1"/>
    <property type="molecule type" value="Genomic_DNA"/>
</dbReference>
<comment type="caution">
    <text evidence="3">The sequence shown here is derived from an EMBL/GenBank/DDBJ whole genome shotgun (WGS) entry which is preliminary data.</text>
</comment>
<keyword evidence="4" id="KW-1185">Reference proteome</keyword>
<dbReference type="Proteomes" id="UP000473325">
    <property type="component" value="Unassembled WGS sequence"/>
</dbReference>
<sequence length="170" mass="18182">MRTPRLTAVVLSALAALVLGGGTASAAPAPPAPDDSWVAVAQPVQAQSDDDDDDDYGDECEADDDDCVDVGDDELWTFDAYRPTISGKVQVGQVVTVVPDEEAYSYETTEEVVTLTYRWLVDGKAVGKGSGTAFKLKKKHRGRMLSVEVTASAPTYETETVISKPRKILG</sequence>
<feature type="compositionally biased region" description="Acidic residues" evidence="1">
    <location>
        <begin position="48"/>
        <end position="65"/>
    </location>
</feature>
<feature type="chain" id="PRO_5026659244" evidence="2">
    <location>
        <begin position="27"/>
        <end position="170"/>
    </location>
</feature>
<accession>A0A6L7EZX6</accession>
<gene>
    <name evidence="3" type="ORF">GRQ65_10540</name>
</gene>
<evidence type="ECO:0000313" key="4">
    <source>
        <dbReference type="Proteomes" id="UP000473325"/>
    </source>
</evidence>
<dbReference type="RefSeq" id="WP_160877897.1">
    <property type="nucleotide sequence ID" value="NZ_WUEK01000005.1"/>
</dbReference>
<evidence type="ECO:0000256" key="2">
    <source>
        <dbReference type="SAM" id="SignalP"/>
    </source>
</evidence>